<dbReference type="InterPro" id="IPR051468">
    <property type="entry name" value="Fungal_SecMetab_SDRs"/>
</dbReference>
<evidence type="ECO:0000313" key="2">
    <source>
        <dbReference type="Proteomes" id="UP000499080"/>
    </source>
</evidence>
<evidence type="ECO:0000313" key="1">
    <source>
        <dbReference type="EMBL" id="GBM11899.1"/>
    </source>
</evidence>
<name>A0A4Y2D6L0_ARAVE</name>
<dbReference type="EMBL" id="BGPR01000306">
    <property type="protein sequence ID" value="GBM11899.1"/>
    <property type="molecule type" value="Genomic_DNA"/>
</dbReference>
<reference evidence="1 2" key="1">
    <citation type="journal article" date="2019" name="Sci. Rep.">
        <title>Orb-weaving spider Araneus ventricosus genome elucidates the spidroin gene catalogue.</title>
        <authorList>
            <person name="Kono N."/>
            <person name="Nakamura H."/>
            <person name="Ohtoshi R."/>
            <person name="Moran D.A.P."/>
            <person name="Shinohara A."/>
            <person name="Yoshida Y."/>
            <person name="Fujiwara M."/>
            <person name="Mori M."/>
            <person name="Tomita M."/>
            <person name="Arakawa K."/>
        </authorList>
    </citation>
    <scope>NUCLEOTIDE SEQUENCE [LARGE SCALE GENOMIC DNA]</scope>
</reference>
<dbReference type="SUPFAM" id="SSF51735">
    <property type="entry name" value="NAD(P)-binding Rossmann-fold domains"/>
    <property type="match status" value="1"/>
</dbReference>
<dbReference type="PANTHER" id="PTHR43544">
    <property type="entry name" value="SHORT-CHAIN DEHYDROGENASE/REDUCTASE"/>
    <property type="match status" value="1"/>
</dbReference>
<dbReference type="Proteomes" id="UP000499080">
    <property type="component" value="Unassembled WGS sequence"/>
</dbReference>
<dbReference type="AlphaFoldDB" id="A0A4Y2D6L0"/>
<proteinExistence type="predicted"/>
<gene>
    <name evidence="1" type="ORF">AVEN_209604_1</name>
</gene>
<protein>
    <submittedName>
        <fullName evidence="1">Uncharacterized protein</fullName>
    </submittedName>
</protein>
<dbReference type="PANTHER" id="PTHR43544:SF33">
    <property type="entry name" value="C-FACTOR"/>
    <property type="match status" value="1"/>
</dbReference>
<comment type="caution">
    <text evidence="1">The sequence shown here is derived from an EMBL/GenBank/DDBJ whole genome shotgun (WGS) entry which is preliminary data.</text>
</comment>
<sequence>MEVESVLVTGANRGIGLELVKQLVQLPKPPKYVFATYRDESSTQDLKNVKDSSKESHVVLVKMGELFRF</sequence>
<organism evidence="1 2">
    <name type="scientific">Araneus ventricosus</name>
    <name type="common">Orbweaver spider</name>
    <name type="synonym">Epeira ventricosa</name>
    <dbReference type="NCBI Taxonomy" id="182803"/>
    <lineage>
        <taxon>Eukaryota</taxon>
        <taxon>Metazoa</taxon>
        <taxon>Ecdysozoa</taxon>
        <taxon>Arthropoda</taxon>
        <taxon>Chelicerata</taxon>
        <taxon>Arachnida</taxon>
        <taxon>Araneae</taxon>
        <taxon>Araneomorphae</taxon>
        <taxon>Entelegynae</taxon>
        <taxon>Araneoidea</taxon>
        <taxon>Araneidae</taxon>
        <taxon>Araneus</taxon>
    </lineage>
</organism>
<dbReference type="InterPro" id="IPR036291">
    <property type="entry name" value="NAD(P)-bd_dom_sf"/>
</dbReference>
<dbReference type="OrthoDB" id="5296at2759"/>
<accession>A0A4Y2D6L0</accession>
<dbReference type="GO" id="GO:0016491">
    <property type="term" value="F:oxidoreductase activity"/>
    <property type="evidence" value="ECO:0007669"/>
    <property type="project" value="TreeGrafter"/>
</dbReference>
<dbReference type="Gene3D" id="3.40.50.720">
    <property type="entry name" value="NAD(P)-binding Rossmann-like Domain"/>
    <property type="match status" value="1"/>
</dbReference>
<dbReference type="GO" id="GO:0005737">
    <property type="term" value="C:cytoplasm"/>
    <property type="evidence" value="ECO:0007669"/>
    <property type="project" value="TreeGrafter"/>
</dbReference>
<keyword evidence="2" id="KW-1185">Reference proteome</keyword>